<dbReference type="EMBL" id="JAPHEG010000001">
    <property type="protein sequence ID" value="MDF2952970.1"/>
    <property type="molecule type" value="Genomic_DNA"/>
</dbReference>
<evidence type="ECO:0000256" key="7">
    <source>
        <dbReference type="ARBA" id="ARBA00060702"/>
    </source>
</evidence>
<dbReference type="Pfam" id="PF02358">
    <property type="entry name" value="Trehalose_PPase"/>
    <property type="match status" value="1"/>
</dbReference>
<evidence type="ECO:0000256" key="1">
    <source>
        <dbReference type="ARBA" id="ARBA00006330"/>
    </source>
</evidence>
<dbReference type="GO" id="GO:0003825">
    <property type="term" value="F:alpha,alpha-trehalose-phosphate synthase (UDP-forming) activity"/>
    <property type="evidence" value="ECO:0007669"/>
    <property type="project" value="TreeGrafter"/>
</dbReference>
<comment type="catalytic activity">
    <reaction evidence="5">
        <text>ADP-alpha-D-glucose + sn-glycerol 3-phosphate = 2-O-(alpha-D-glucopyranosyl)-sn-glycerol 3-phosphate + ADP + H(+)</text>
        <dbReference type="Rhea" id="RHEA:12881"/>
        <dbReference type="ChEBI" id="CHEBI:15378"/>
        <dbReference type="ChEBI" id="CHEBI:57498"/>
        <dbReference type="ChEBI" id="CHEBI:57597"/>
        <dbReference type="ChEBI" id="CHEBI:87089"/>
        <dbReference type="ChEBI" id="CHEBI:456216"/>
        <dbReference type="EC" id="2.4.1.213"/>
    </reaction>
</comment>
<dbReference type="InterPro" id="IPR003903">
    <property type="entry name" value="UIM_dom"/>
</dbReference>
<dbReference type="Gene3D" id="3.40.50.1000">
    <property type="entry name" value="HAD superfamily/HAD-like"/>
    <property type="match status" value="1"/>
</dbReference>
<evidence type="ECO:0000313" key="12">
    <source>
        <dbReference type="EMBL" id="MDF2952970.1"/>
    </source>
</evidence>
<comment type="pathway">
    <text evidence="7">Glycan metabolism; glucosylglycerol biosynthesis.</text>
</comment>
<evidence type="ECO:0000256" key="9">
    <source>
        <dbReference type="ARBA" id="ARBA00069974"/>
    </source>
</evidence>
<dbReference type="GO" id="GO:0033828">
    <property type="term" value="F:glucosylglycerol-phosphate synthase activity"/>
    <property type="evidence" value="ECO:0007669"/>
    <property type="project" value="UniProtKB-EC"/>
</dbReference>
<comment type="function">
    <text evidence="6">Involved in salt tolerance by producing GG-phosphate from ADP-glucose and glycerol-3-phosphate (G3P), an intermediate in the synthesis of the osmolyte glucosylglycerol (GG).</text>
</comment>
<dbReference type="PANTHER" id="PTHR10788">
    <property type="entry name" value="TREHALOSE-6-PHOSPHATE SYNTHASE"/>
    <property type="match status" value="1"/>
</dbReference>
<dbReference type="EC" id="2.4.1.213" evidence="8"/>
<dbReference type="InterPro" id="IPR003337">
    <property type="entry name" value="Trehalose_PPase"/>
</dbReference>
<keyword evidence="3" id="KW-0328">Glycosyltransferase</keyword>
<proteinExistence type="inferred from homology"/>
<dbReference type="PANTHER" id="PTHR10788:SF106">
    <property type="entry name" value="BCDNA.GH08860"/>
    <property type="match status" value="1"/>
</dbReference>
<keyword evidence="4" id="KW-0808">Transferase</keyword>
<evidence type="ECO:0000256" key="4">
    <source>
        <dbReference type="ARBA" id="ARBA00022679"/>
    </source>
</evidence>
<evidence type="ECO:0000256" key="10">
    <source>
        <dbReference type="ARBA" id="ARBA00080497"/>
    </source>
</evidence>
<dbReference type="CDD" id="cd01627">
    <property type="entry name" value="HAD_TPP"/>
    <property type="match status" value="1"/>
</dbReference>
<dbReference type="InterPro" id="IPR023214">
    <property type="entry name" value="HAD_sf"/>
</dbReference>
<dbReference type="NCBIfam" id="TIGR00685">
    <property type="entry name" value="T6PP"/>
    <property type="match status" value="1"/>
</dbReference>
<sequence>MKQISQKLIIVANRLPFSVKSDLSLVKSPGGLVSGLETFLKRSNLKKYIWIGWAGSHLNRKQFEIVKEKAKRKKCHPIFIPVKQLDKFYNGFCNKVLWPLFHGFSSYVVYDEGYWEAYAAVNKLFCDEVAQYVTKDSVVWIHDYHLMLLPSMLRNLFPEIMIGFFLHIPFPPPELFMQLPWKKELLEGLLGCDLIGFHIYEYTTNFLRTLSRTLGIDHKMGEILYQDRFVKVETFPLGIDFDLFHNACERKKIKSLVKEIKDQLKNKKVIFSVDRLDYTKGIYNRLLAFEKVLLRRPDLHEKVILIMVVVPSREGVEHYQRMKKQLEEKISEINGKFGKIYWTPVLYYYRSLNFEELVAHYLATDVILVTPLKDGMNLIAKEFVASRKDKKGVIILSEFAGSARELGEAIIVNPNSVNDMAEALEKALELSEEEQNERIHLMQERLKRYNIVKWGKDFFSVFNYLKNRKLKLGTKLLSQSLIDQIKSSFRKASYRILFLDYDGTLVPIVSKPHLAEPDKDLKDLLKSLSELPNTDVVIISGRKKEDLTRWFEGIKINLICEHGIFIKKYNKNWESLVNISSDFKENIRNIMELYVDRLPQSFIEEKEFSIVFHYRNADPELASLRVAELIDELLILTGNLQVNLILGNKVVEIRPAGIDKGVAANIFLKDKPYDFIFAVGDDTTDEDLFKSLPETAITVKVGIKKSFAKYSARSYTEVRKLLESLVKNE</sequence>
<comment type="caution">
    <text evidence="12">The sequence shown here is derived from an EMBL/GenBank/DDBJ whole genome shotgun (WGS) entry which is preliminary data.</text>
</comment>
<dbReference type="Gene3D" id="3.40.50.2000">
    <property type="entry name" value="Glycogen Phosphorylase B"/>
    <property type="match status" value="2"/>
</dbReference>
<gene>
    <name evidence="12" type="ORF">OD816_000215</name>
</gene>
<dbReference type="Pfam" id="PF00982">
    <property type="entry name" value="Glyco_transf_20"/>
    <property type="match status" value="1"/>
</dbReference>
<dbReference type="SUPFAM" id="SSF53756">
    <property type="entry name" value="UDP-Glycosyltransferase/glycogen phosphorylase"/>
    <property type="match status" value="1"/>
</dbReference>
<dbReference type="InterPro" id="IPR006379">
    <property type="entry name" value="HAD-SF_hydro_IIB"/>
</dbReference>
<evidence type="ECO:0000256" key="6">
    <source>
        <dbReference type="ARBA" id="ARBA00055920"/>
    </source>
</evidence>
<organism evidence="12 13">
    <name type="scientific">Candidatus Thermodesulfobacterium syntrophicum</name>
    <dbReference type="NCBI Taxonomy" id="3060442"/>
    <lineage>
        <taxon>Bacteria</taxon>
        <taxon>Pseudomonadati</taxon>
        <taxon>Thermodesulfobacteriota</taxon>
        <taxon>Thermodesulfobacteria</taxon>
        <taxon>Thermodesulfobacteriales</taxon>
        <taxon>Thermodesulfobacteriaceae</taxon>
        <taxon>Thermodesulfobacterium</taxon>
    </lineage>
</organism>
<feature type="coiled-coil region" evidence="11">
    <location>
        <begin position="417"/>
        <end position="444"/>
    </location>
</feature>
<evidence type="ECO:0000256" key="5">
    <source>
        <dbReference type="ARBA" id="ARBA00052754"/>
    </source>
</evidence>
<evidence type="ECO:0000256" key="11">
    <source>
        <dbReference type="SAM" id="Coils"/>
    </source>
</evidence>
<reference evidence="12" key="1">
    <citation type="submission" date="2022-11" db="EMBL/GenBank/DDBJ databases">
        <title>Candidatus Alkanophaga archaea from heated hydrothermal vent sediment oxidize petroleum alkanes.</title>
        <authorList>
            <person name="Zehnle H."/>
            <person name="Laso-Perez R."/>
            <person name="Lipp J."/>
            <person name="Teske A."/>
            <person name="Wegener G."/>
        </authorList>
    </citation>
    <scope>NUCLEOTIDE SEQUENCE</scope>
    <source>
        <strain evidence="12">MCA70</strain>
    </source>
</reference>
<comment type="similarity">
    <text evidence="2">Belongs to the glycosyltransferase 20 family.</text>
</comment>
<dbReference type="GO" id="GO:0005992">
    <property type="term" value="P:trehalose biosynthetic process"/>
    <property type="evidence" value="ECO:0007669"/>
    <property type="project" value="InterPro"/>
</dbReference>
<protein>
    <recommendedName>
        <fullName evidence="9">Glucosylglycerol-phosphate synthase</fullName>
        <ecNumber evidence="8">2.4.1.213</ecNumber>
    </recommendedName>
    <alternativeName>
        <fullName evidence="10">Glucosyl-glycerol-phosphate synthase</fullName>
    </alternativeName>
</protein>
<evidence type="ECO:0000256" key="8">
    <source>
        <dbReference type="ARBA" id="ARBA00066821"/>
    </source>
</evidence>
<evidence type="ECO:0000313" key="13">
    <source>
        <dbReference type="Proteomes" id="UP001144110"/>
    </source>
</evidence>
<dbReference type="InterPro" id="IPR001830">
    <property type="entry name" value="Glyco_trans_20"/>
</dbReference>
<keyword evidence="11" id="KW-0175">Coiled coil</keyword>
<evidence type="ECO:0000256" key="2">
    <source>
        <dbReference type="ARBA" id="ARBA00008799"/>
    </source>
</evidence>
<dbReference type="FunFam" id="3.40.50.2000:FF:000010">
    <property type="entry name" value="Alpha,alpha-trehalose-phosphate synthase"/>
    <property type="match status" value="1"/>
</dbReference>
<dbReference type="Proteomes" id="UP001144110">
    <property type="component" value="Unassembled WGS sequence"/>
</dbReference>
<dbReference type="CDD" id="cd03788">
    <property type="entry name" value="GT20_TPS"/>
    <property type="match status" value="1"/>
</dbReference>
<evidence type="ECO:0000256" key="3">
    <source>
        <dbReference type="ARBA" id="ARBA00022676"/>
    </source>
</evidence>
<dbReference type="NCBIfam" id="NF011071">
    <property type="entry name" value="PRK14501.1"/>
    <property type="match status" value="1"/>
</dbReference>
<dbReference type="PROSITE" id="PS50330">
    <property type="entry name" value="UIM"/>
    <property type="match status" value="1"/>
</dbReference>
<comment type="similarity">
    <text evidence="1">In the C-terminal section; belongs to the trehalose phosphatase family.</text>
</comment>
<dbReference type="InterPro" id="IPR036412">
    <property type="entry name" value="HAD-like_sf"/>
</dbReference>
<dbReference type="GO" id="GO:0004805">
    <property type="term" value="F:trehalose-phosphatase activity"/>
    <property type="evidence" value="ECO:0007669"/>
    <property type="project" value="TreeGrafter"/>
</dbReference>
<dbReference type="SUPFAM" id="SSF56784">
    <property type="entry name" value="HAD-like"/>
    <property type="match status" value="1"/>
</dbReference>
<dbReference type="GO" id="GO:0005829">
    <property type="term" value="C:cytosol"/>
    <property type="evidence" value="ECO:0007669"/>
    <property type="project" value="TreeGrafter"/>
</dbReference>
<accession>A0AAE3P3K0</accession>
<name>A0AAE3P3K0_9BACT</name>
<dbReference type="Gene3D" id="3.30.70.1020">
    <property type="entry name" value="Trehalose-6-phosphate phosphatase related protein, domain 2"/>
    <property type="match status" value="1"/>
</dbReference>
<dbReference type="AlphaFoldDB" id="A0AAE3P3K0"/>
<dbReference type="NCBIfam" id="TIGR01484">
    <property type="entry name" value="HAD-SF-IIB"/>
    <property type="match status" value="1"/>
</dbReference>